<evidence type="ECO:0000313" key="10">
    <source>
        <dbReference type="EMBL" id="RDK85217.1"/>
    </source>
</evidence>
<feature type="transmembrane region" description="Helical" evidence="8">
    <location>
        <begin position="237"/>
        <end position="260"/>
    </location>
</feature>
<feature type="transmembrane region" description="Helical" evidence="8">
    <location>
        <begin position="203"/>
        <end position="222"/>
    </location>
</feature>
<protein>
    <submittedName>
        <fullName evidence="10">DHA1 family bicyclomycin/chloramphenicol resistance-like MFS transporter</fullName>
    </submittedName>
</protein>
<evidence type="ECO:0000256" key="2">
    <source>
        <dbReference type="ARBA" id="ARBA00006236"/>
    </source>
</evidence>
<dbReference type="AlphaFoldDB" id="A0A370QA28"/>
<dbReference type="PANTHER" id="PTHR23502:SF132">
    <property type="entry name" value="POLYAMINE TRANSPORTER 2-RELATED"/>
    <property type="match status" value="1"/>
</dbReference>
<dbReference type="PROSITE" id="PS50850">
    <property type="entry name" value="MFS"/>
    <property type="match status" value="1"/>
</dbReference>
<feature type="transmembrane region" description="Helical" evidence="8">
    <location>
        <begin position="150"/>
        <end position="170"/>
    </location>
</feature>
<feature type="transmembrane region" description="Helical" evidence="8">
    <location>
        <begin position="294"/>
        <end position="315"/>
    </location>
</feature>
<organism evidence="10 11">
    <name type="scientific">Marinirhabdus gelatinilytica</name>
    <dbReference type="NCBI Taxonomy" id="1703343"/>
    <lineage>
        <taxon>Bacteria</taxon>
        <taxon>Pseudomonadati</taxon>
        <taxon>Bacteroidota</taxon>
        <taxon>Flavobacteriia</taxon>
        <taxon>Flavobacteriales</taxon>
        <taxon>Flavobacteriaceae</taxon>
    </lineage>
</organism>
<dbReference type="CDD" id="cd17320">
    <property type="entry name" value="MFS_MdfA_MDR_like"/>
    <property type="match status" value="1"/>
</dbReference>
<feature type="transmembrane region" description="Helical" evidence="8">
    <location>
        <begin position="360"/>
        <end position="378"/>
    </location>
</feature>
<evidence type="ECO:0000256" key="3">
    <source>
        <dbReference type="ARBA" id="ARBA00022448"/>
    </source>
</evidence>
<evidence type="ECO:0000256" key="4">
    <source>
        <dbReference type="ARBA" id="ARBA00022475"/>
    </source>
</evidence>
<feature type="transmembrane region" description="Helical" evidence="8">
    <location>
        <begin position="327"/>
        <end position="354"/>
    </location>
</feature>
<dbReference type="EMBL" id="QRAO01000003">
    <property type="protein sequence ID" value="RDK85217.1"/>
    <property type="molecule type" value="Genomic_DNA"/>
</dbReference>
<keyword evidence="3" id="KW-0813">Transport</keyword>
<dbReference type="NCBIfam" id="TIGR00710">
    <property type="entry name" value="efflux_Bcr_CflA"/>
    <property type="match status" value="1"/>
</dbReference>
<dbReference type="Proteomes" id="UP000255317">
    <property type="component" value="Unassembled WGS sequence"/>
</dbReference>
<evidence type="ECO:0000256" key="8">
    <source>
        <dbReference type="SAM" id="Phobius"/>
    </source>
</evidence>
<dbReference type="SUPFAM" id="SSF103473">
    <property type="entry name" value="MFS general substrate transporter"/>
    <property type="match status" value="1"/>
</dbReference>
<feature type="transmembrane region" description="Helical" evidence="8">
    <location>
        <begin position="34"/>
        <end position="53"/>
    </location>
</feature>
<dbReference type="GO" id="GO:0042910">
    <property type="term" value="F:xenobiotic transmembrane transporter activity"/>
    <property type="evidence" value="ECO:0007669"/>
    <property type="project" value="InterPro"/>
</dbReference>
<evidence type="ECO:0000259" key="9">
    <source>
        <dbReference type="PROSITE" id="PS50850"/>
    </source>
</evidence>
<name>A0A370QA28_9FLAO</name>
<proteinExistence type="inferred from homology"/>
<dbReference type="Gene3D" id="1.20.1720.10">
    <property type="entry name" value="Multidrug resistance protein D"/>
    <property type="match status" value="1"/>
</dbReference>
<reference evidence="10 11" key="1">
    <citation type="submission" date="2018-07" db="EMBL/GenBank/DDBJ databases">
        <title>Genomic Encyclopedia of Type Strains, Phase IV (KMG-IV): sequencing the most valuable type-strain genomes for metagenomic binning, comparative biology and taxonomic classification.</title>
        <authorList>
            <person name="Goeker M."/>
        </authorList>
    </citation>
    <scope>NUCLEOTIDE SEQUENCE [LARGE SCALE GENOMIC DNA]</scope>
    <source>
        <strain evidence="10 11">DSM 101478</strain>
    </source>
</reference>
<evidence type="ECO:0000313" key="11">
    <source>
        <dbReference type="Proteomes" id="UP000255317"/>
    </source>
</evidence>
<feature type="domain" description="Major facilitator superfamily (MFS) profile" evidence="9">
    <location>
        <begin position="1"/>
        <end position="383"/>
    </location>
</feature>
<dbReference type="InterPro" id="IPR020846">
    <property type="entry name" value="MFS_dom"/>
</dbReference>
<keyword evidence="11" id="KW-1185">Reference proteome</keyword>
<dbReference type="Pfam" id="PF07690">
    <property type="entry name" value="MFS_1"/>
    <property type="match status" value="1"/>
</dbReference>
<sequence length="387" mass="42616">MAALMSVTALSIDALLPALDIIGAAIHTQSPADNQLLITMMFLGLGIGPLLFGPLSDTLGRKPSVYMGFAVFIAASFICIYAESVWVMVLGRMLQGFGLSAPRTVCIAIIRDTYEGDYMARIMSFVTVVFLLIPIIAPAMGQFILDHYNWQGIFYVQVVISILVALWFWLRQAETLTVANRIPFSTSRIINGFKETVRYETTMGYTFISGFVVGSFLVYLSASQEIFQNQYNLEAEFPYIFAGLAVAIGVAIFLNGTLVVRFGMEKMVTTSLLGFFLVSVLYLLFFFNVEQPNIYILLGFFAFQFFCIGFLFGNLRALAMQPVGHIAGIAAAITGLISTLMAVPISIFIGRFVVEGTLPLFIGFSVCSAISLGILWYVKKNRATIVK</sequence>
<dbReference type="GO" id="GO:0005886">
    <property type="term" value="C:plasma membrane"/>
    <property type="evidence" value="ECO:0007669"/>
    <property type="project" value="UniProtKB-SubCell"/>
</dbReference>
<accession>A0A370QA28</accession>
<feature type="transmembrane region" description="Helical" evidence="8">
    <location>
        <begin position="65"/>
        <end position="87"/>
    </location>
</feature>
<evidence type="ECO:0000256" key="1">
    <source>
        <dbReference type="ARBA" id="ARBA00004651"/>
    </source>
</evidence>
<keyword evidence="7 8" id="KW-0472">Membrane</keyword>
<comment type="caution">
    <text evidence="10">The sequence shown here is derived from an EMBL/GenBank/DDBJ whole genome shotgun (WGS) entry which is preliminary data.</text>
</comment>
<dbReference type="PANTHER" id="PTHR23502">
    <property type="entry name" value="MAJOR FACILITATOR SUPERFAMILY"/>
    <property type="match status" value="1"/>
</dbReference>
<dbReference type="InterPro" id="IPR004812">
    <property type="entry name" value="Efflux_drug-R_Bcr/CmlA"/>
</dbReference>
<evidence type="ECO:0000256" key="6">
    <source>
        <dbReference type="ARBA" id="ARBA00022989"/>
    </source>
</evidence>
<dbReference type="InterPro" id="IPR011701">
    <property type="entry name" value="MFS"/>
</dbReference>
<keyword evidence="6 8" id="KW-1133">Transmembrane helix</keyword>
<comment type="similarity">
    <text evidence="2">Belongs to the major facilitator superfamily. Bcr/CmlA family.</text>
</comment>
<evidence type="ECO:0000256" key="5">
    <source>
        <dbReference type="ARBA" id="ARBA00022692"/>
    </source>
</evidence>
<evidence type="ECO:0000256" key="7">
    <source>
        <dbReference type="ARBA" id="ARBA00023136"/>
    </source>
</evidence>
<feature type="transmembrane region" description="Helical" evidence="8">
    <location>
        <begin position="267"/>
        <end position="288"/>
    </location>
</feature>
<keyword evidence="5 8" id="KW-0812">Transmembrane</keyword>
<gene>
    <name evidence="10" type="ORF">C8D94_10335</name>
</gene>
<keyword evidence="4" id="KW-1003">Cell membrane</keyword>
<feature type="transmembrane region" description="Helical" evidence="8">
    <location>
        <begin position="122"/>
        <end position="144"/>
    </location>
</feature>
<dbReference type="InterPro" id="IPR036259">
    <property type="entry name" value="MFS_trans_sf"/>
</dbReference>
<comment type="subcellular location">
    <subcellularLocation>
        <location evidence="1">Cell membrane</location>
        <topology evidence="1">Multi-pass membrane protein</topology>
    </subcellularLocation>
</comment>
<dbReference type="GO" id="GO:1990961">
    <property type="term" value="P:xenobiotic detoxification by transmembrane export across the plasma membrane"/>
    <property type="evidence" value="ECO:0007669"/>
    <property type="project" value="InterPro"/>
</dbReference>